<protein>
    <submittedName>
        <fullName evidence="2">Uncharacterized protein</fullName>
    </submittedName>
</protein>
<name>A0AA40CKN0_9PEZI</name>
<reference evidence="2" key="1">
    <citation type="submission" date="2023-06" db="EMBL/GenBank/DDBJ databases">
        <title>Genome-scale phylogeny and comparative genomics of the fungal order Sordariales.</title>
        <authorList>
            <consortium name="Lawrence Berkeley National Laboratory"/>
            <person name="Hensen N."/>
            <person name="Bonometti L."/>
            <person name="Westerberg I."/>
            <person name="Brannstrom I.O."/>
            <person name="Guillou S."/>
            <person name="Cros-Aarteil S."/>
            <person name="Calhoun S."/>
            <person name="Haridas S."/>
            <person name="Kuo A."/>
            <person name="Mondo S."/>
            <person name="Pangilinan J."/>
            <person name="Riley R."/>
            <person name="Labutti K."/>
            <person name="Andreopoulos B."/>
            <person name="Lipzen A."/>
            <person name="Chen C."/>
            <person name="Yanf M."/>
            <person name="Daum C."/>
            <person name="Ng V."/>
            <person name="Clum A."/>
            <person name="Steindorff A."/>
            <person name="Ohm R."/>
            <person name="Martin F."/>
            <person name="Silar P."/>
            <person name="Natvig D."/>
            <person name="Lalanne C."/>
            <person name="Gautier V."/>
            <person name="Ament-Velasquez S.L."/>
            <person name="Kruys A."/>
            <person name="Hutchinson M.I."/>
            <person name="Powell A.J."/>
            <person name="Barry K."/>
            <person name="Miller A.N."/>
            <person name="Grigoriev I.V."/>
            <person name="Debuchy R."/>
            <person name="Gladieux P."/>
            <person name="Thoren M.H."/>
            <person name="Johannesson H."/>
        </authorList>
    </citation>
    <scope>NUCLEOTIDE SEQUENCE</scope>
    <source>
        <strain evidence="2">SMH2532-1</strain>
    </source>
</reference>
<keyword evidence="3" id="KW-1185">Reference proteome</keyword>
<organism evidence="2 3">
    <name type="scientific">Cercophora newfieldiana</name>
    <dbReference type="NCBI Taxonomy" id="92897"/>
    <lineage>
        <taxon>Eukaryota</taxon>
        <taxon>Fungi</taxon>
        <taxon>Dikarya</taxon>
        <taxon>Ascomycota</taxon>
        <taxon>Pezizomycotina</taxon>
        <taxon>Sordariomycetes</taxon>
        <taxon>Sordariomycetidae</taxon>
        <taxon>Sordariales</taxon>
        <taxon>Lasiosphaeriaceae</taxon>
        <taxon>Cercophora</taxon>
    </lineage>
</organism>
<feature type="signal peptide" evidence="1">
    <location>
        <begin position="1"/>
        <end position="21"/>
    </location>
</feature>
<dbReference type="EMBL" id="JAULSV010000006">
    <property type="protein sequence ID" value="KAK0641975.1"/>
    <property type="molecule type" value="Genomic_DNA"/>
</dbReference>
<evidence type="ECO:0000256" key="1">
    <source>
        <dbReference type="SAM" id="SignalP"/>
    </source>
</evidence>
<gene>
    <name evidence="2" type="ORF">B0T16DRAFT_461996</name>
</gene>
<sequence>MAQRLLAAALIAAHTVQSASAPVSHSAVGLVDNSVWDEAFRAPNATGSVRVKGFNLSAPFPGTASDDWGFTIQVRDSIRRSDGKFATGIWIQLDAPDNLVQKTTNRTTVPQDPSWRVCQGFMDFPTLRSDAETVPGSCEGVLPKECIEAYADSLARGFGQRGNRNFQCPRLDPPVQCNATLGSLNGGIGTILAAGQASVTDSGLFDYARLGLSEDNAGHDLGNHTAYDIAIRRITLVALAWGYSNTTGRTSENTGSVAASLSCLRVNQFEPGSRRLSAGAHHRPKALGLMVWVGITVMALTYV</sequence>
<keyword evidence="1" id="KW-0732">Signal</keyword>
<accession>A0AA40CKN0</accession>
<evidence type="ECO:0000313" key="3">
    <source>
        <dbReference type="Proteomes" id="UP001174936"/>
    </source>
</evidence>
<dbReference type="AlphaFoldDB" id="A0AA40CKN0"/>
<proteinExistence type="predicted"/>
<comment type="caution">
    <text evidence="2">The sequence shown here is derived from an EMBL/GenBank/DDBJ whole genome shotgun (WGS) entry which is preliminary data.</text>
</comment>
<feature type="chain" id="PRO_5041292149" evidence="1">
    <location>
        <begin position="22"/>
        <end position="303"/>
    </location>
</feature>
<evidence type="ECO:0000313" key="2">
    <source>
        <dbReference type="EMBL" id="KAK0641975.1"/>
    </source>
</evidence>
<dbReference type="Proteomes" id="UP001174936">
    <property type="component" value="Unassembled WGS sequence"/>
</dbReference>